<protein>
    <recommendedName>
        <fullName evidence="6">Molybdopterin molybdenumtransferase</fullName>
        <ecNumber evidence="6">2.10.1.1</ecNumber>
    </recommendedName>
</protein>
<evidence type="ECO:0000256" key="6">
    <source>
        <dbReference type="RuleBase" id="RU365090"/>
    </source>
</evidence>
<dbReference type="CDD" id="cd00887">
    <property type="entry name" value="MoeA"/>
    <property type="match status" value="1"/>
</dbReference>
<dbReference type="Pfam" id="PF00994">
    <property type="entry name" value="MoCF_biosynth"/>
    <property type="match status" value="1"/>
</dbReference>
<dbReference type="PATRIC" id="fig|1237149.3.peg.3907"/>
<comment type="caution">
    <text evidence="8">The sequence shown here is derived from an EMBL/GenBank/DDBJ whole genome shotgun (WGS) entry which is preliminary data.</text>
</comment>
<dbReference type="Pfam" id="PF03453">
    <property type="entry name" value="MoeA_N"/>
    <property type="match status" value="1"/>
</dbReference>
<dbReference type="Gene3D" id="3.40.980.10">
    <property type="entry name" value="MoaB/Mog-like domain"/>
    <property type="match status" value="1"/>
</dbReference>
<name>L8JM62_9BACT</name>
<proteinExistence type="inferred from homology"/>
<dbReference type="Gene3D" id="2.170.190.11">
    <property type="entry name" value="Molybdopterin biosynthesis moea protein, domain 3"/>
    <property type="match status" value="1"/>
</dbReference>
<keyword evidence="6" id="KW-0500">Molybdenum</keyword>
<dbReference type="InterPro" id="IPR038987">
    <property type="entry name" value="MoeA-like"/>
</dbReference>
<gene>
    <name evidence="8" type="ORF">C900_04391</name>
</gene>
<dbReference type="SUPFAM" id="SSF63882">
    <property type="entry name" value="MoeA N-terminal region -like"/>
    <property type="match status" value="1"/>
</dbReference>
<dbReference type="InterPro" id="IPR005111">
    <property type="entry name" value="MoeA_C_domain_IV"/>
</dbReference>
<reference evidence="8 9" key="1">
    <citation type="submission" date="2012-12" db="EMBL/GenBank/DDBJ databases">
        <title>Genome assembly of Fulvivirga imtechensis AK7.</title>
        <authorList>
            <person name="Nupur N."/>
            <person name="Khatri I."/>
            <person name="Kumar R."/>
            <person name="Subramanian S."/>
            <person name="Pinnaka A."/>
        </authorList>
    </citation>
    <scope>NUCLEOTIDE SEQUENCE [LARGE SCALE GENOMIC DNA]</scope>
    <source>
        <strain evidence="8 9">AK7</strain>
    </source>
</reference>
<dbReference type="PANTHER" id="PTHR10192:SF5">
    <property type="entry name" value="GEPHYRIN"/>
    <property type="match status" value="1"/>
</dbReference>
<evidence type="ECO:0000313" key="9">
    <source>
        <dbReference type="Proteomes" id="UP000011135"/>
    </source>
</evidence>
<evidence type="ECO:0000256" key="4">
    <source>
        <dbReference type="ARBA" id="ARBA00023150"/>
    </source>
</evidence>
<dbReference type="GO" id="GO:0046872">
    <property type="term" value="F:metal ion binding"/>
    <property type="evidence" value="ECO:0007669"/>
    <property type="project" value="UniProtKB-UniRule"/>
</dbReference>
<dbReference type="InterPro" id="IPR001453">
    <property type="entry name" value="MoaB/Mog_dom"/>
</dbReference>
<dbReference type="PROSITE" id="PS01079">
    <property type="entry name" value="MOCF_BIOSYNTHESIS_2"/>
    <property type="match status" value="1"/>
</dbReference>
<dbReference type="EC" id="2.10.1.1" evidence="6"/>
<evidence type="ECO:0000256" key="5">
    <source>
        <dbReference type="ARBA" id="ARBA00047317"/>
    </source>
</evidence>
<dbReference type="GO" id="GO:0005829">
    <property type="term" value="C:cytosol"/>
    <property type="evidence" value="ECO:0007669"/>
    <property type="project" value="TreeGrafter"/>
</dbReference>
<evidence type="ECO:0000256" key="1">
    <source>
        <dbReference type="ARBA" id="ARBA00002901"/>
    </source>
</evidence>
<feature type="domain" description="MoaB/Mog" evidence="7">
    <location>
        <begin position="143"/>
        <end position="281"/>
    </location>
</feature>
<sequence>MEDVYADRDFPPFNRVMMDGIAIDSHEWEKGRREYTIEGIQTAGSPQAVLSDSKNCLEVMTGAMLPQGTDVVIRYEDVTVEGKKALIDLEEIKVLQNIHLKGTDRKAGDVLMSKSQVLSPAEIAVLATVGKSKVKVAKHLRIAIVSTGDELVDIEDTPNPYQIRKSNVYALGAALADLRHKTNIFHIKDEKQVLTSELKVILAEHDVVILSGGVSKGKKDYVPEVLSSLGVEKYFHGVKQRPGKPFWFGKHNSGTAVFALPGNPVSTFMCFYKYVVAYLNASYGKKGKQAKAKLAAPFSFAPELSYFLQVKVVYAGGELQAEPVVGRGSGDLANLLEADAFLELPPDRAQFEAGEVFPLYTYR</sequence>
<evidence type="ECO:0000256" key="3">
    <source>
        <dbReference type="ARBA" id="ARBA00010763"/>
    </source>
</evidence>
<dbReference type="Gene3D" id="3.90.105.10">
    <property type="entry name" value="Molybdopterin biosynthesis moea protein, domain 2"/>
    <property type="match status" value="1"/>
</dbReference>
<dbReference type="Gene3D" id="2.40.340.10">
    <property type="entry name" value="MoeA, C-terminal, domain IV"/>
    <property type="match status" value="1"/>
</dbReference>
<dbReference type="SUPFAM" id="SSF63867">
    <property type="entry name" value="MoeA C-terminal domain-like"/>
    <property type="match status" value="1"/>
</dbReference>
<dbReference type="PANTHER" id="PTHR10192">
    <property type="entry name" value="MOLYBDOPTERIN BIOSYNTHESIS PROTEIN"/>
    <property type="match status" value="1"/>
</dbReference>
<comment type="pathway">
    <text evidence="2 6">Cofactor biosynthesis; molybdopterin biosynthesis.</text>
</comment>
<accession>L8JM62</accession>
<dbReference type="InterPro" id="IPR005110">
    <property type="entry name" value="MoeA_linker/N"/>
</dbReference>
<dbReference type="EMBL" id="AMZN01000061">
    <property type="protein sequence ID" value="ELR70021.1"/>
    <property type="molecule type" value="Genomic_DNA"/>
</dbReference>
<dbReference type="Proteomes" id="UP000011135">
    <property type="component" value="Unassembled WGS sequence"/>
</dbReference>
<evidence type="ECO:0000259" key="7">
    <source>
        <dbReference type="SMART" id="SM00852"/>
    </source>
</evidence>
<dbReference type="InterPro" id="IPR036135">
    <property type="entry name" value="MoeA_linker/N_sf"/>
</dbReference>
<keyword evidence="6" id="KW-0479">Metal-binding</keyword>
<evidence type="ECO:0000313" key="8">
    <source>
        <dbReference type="EMBL" id="ELR70021.1"/>
    </source>
</evidence>
<evidence type="ECO:0000256" key="2">
    <source>
        <dbReference type="ARBA" id="ARBA00005046"/>
    </source>
</evidence>
<keyword evidence="6" id="KW-0808">Transferase</keyword>
<organism evidence="8 9">
    <name type="scientific">Fulvivirga imtechensis AK7</name>
    <dbReference type="NCBI Taxonomy" id="1237149"/>
    <lineage>
        <taxon>Bacteria</taxon>
        <taxon>Pseudomonadati</taxon>
        <taxon>Bacteroidota</taxon>
        <taxon>Cytophagia</taxon>
        <taxon>Cytophagales</taxon>
        <taxon>Fulvivirgaceae</taxon>
        <taxon>Fulvivirga</taxon>
    </lineage>
</organism>
<comment type="function">
    <text evidence="1 6">Catalyzes the insertion of molybdate into adenylated molybdopterin with the concomitant release of AMP.</text>
</comment>
<dbReference type="UniPathway" id="UPA00344"/>
<keyword evidence="6" id="KW-0460">Magnesium</keyword>
<dbReference type="GO" id="GO:0061599">
    <property type="term" value="F:molybdopterin molybdotransferase activity"/>
    <property type="evidence" value="ECO:0007669"/>
    <property type="project" value="UniProtKB-UniRule"/>
</dbReference>
<keyword evidence="4 6" id="KW-0501">Molybdenum cofactor biosynthesis</keyword>
<dbReference type="InterPro" id="IPR008284">
    <property type="entry name" value="MoCF_biosynth_CS"/>
</dbReference>
<dbReference type="eggNOG" id="COG0303">
    <property type="taxonomic scope" value="Bacteria"/>
</dbReference>
<dbReference type="SMART" id="SM00852">
    <property type="entry name" value="MoCF_biosynth"/>
    <property type="match status" value="1"/>
</dbReference>
<keyword evidence="9" id="KW-1185">Reference proteome</keyword>
<dbReference type="NCBIfam" id="TIGR00177">
    <property type="entry name" value="molyb_syn"/>
    <property type="match status" value="1"/>
</dbReference>
<comment type="cofactor">
    <cofactor evidence="6">
        <name>Mg(2+)</name>
        <dbReference type="ChEBI" id="CHEBI:18420"/>
    </cofactor>
</comment>
<dbReference type="GO" id="GO:0006777">
    <property type="term" value="P:Mo-molybdopterin cofactor biosynthetic process"/>
    <property type="evidence" value="ECO:0007669"/>
    <property type="project" value="UniProtKB-UniRule"/>
</dbReference>
<dbReference type="AlphaFoldDB" id="L8JM62"/>
<dbReference type="STRING" id="1237149.C900_04391"/>
<dbReference type="Pfam" id="PF03454">
    <property type="entry name" value="MoeA_C"/>
    <property type="match status" value="1"/>
</dbReference>
<dbReference type="InterPro" id="IPR036425">
    <property type="entry name" value="MoaB/Mog-like_dom_sf"/>
</dbReference>
<comment type="similarity">
    <text evidence="3 6">Belongs to the MoeA family.</text>
</comment>
<comment type="catalytic activity">
    <reaction evidence="5">
        <text>adenylyl-molybdopterin + molybdate = Mo-molybdopterin + AMP + H(+)</text>
        <dbReference type="Rhea" id="RHEA:35047"/>
        <dbReference type="ChEBI" id="CHEBI:15378"/>
        <dbReference type="ChEBI" id="CHEBI:36264"/>
        <dbReference type="ChEBI" id="CHEBI:62727"/>
        <dbReference type="ChEBI" id="CHEBI:71302"/>
        <dbReference type="ChEBI" id="CHEBI:456215"/>
        <dbReference type="EC" id="2.10.1.1"/>
    </reaction>
</comment>
<dbReference type="InterPro" id="IPR036688">
    <property type="entry name" value="MoeA_C_domain_IV_sf"/>
</dbReference>
<dbReference type="SUPFAM" id="SSF53218">
    <property type="entry name" value="Molybdenum cofactor biosynthesis proteins"/>
    <property type="match status" value="1"/>
</dbReference>